<evidence type="ECO:0000256" key="2">
    <source>
        <dbReference type="ARBA" id="ARBA00007951"/>
    </source>
</evidence>
<evidence type="ECO:0000256" key="4">
    <source>
        <dbReference type="ARBA" id="ARBA00022729"/>
    </source>
</evidence>
<dbReference type="GO" id="GO:0004560">
    <property type="term" value="F:alpha-L-fucosidase activity"/>
    <property type="evidence" value="ECO:0007669"/>
    <property type="project" value="InterPro"/>
</dbReference>
<dbReference type="GO" id="GO:0005764">
    <property type="term" value="C:lysosome"/>
    <property type="evidence" value="ECO:0007669"/>
    <property type="project" value="TreeGrafter"/>
</dbReference>
<dbReference type="InterPro" id="IPR017853">
    <property type="entry name" value="GH"/>
</dbReference>
<dbReference type="InterPro" id="IPR057739">
    <property type="entry name" value="Glyco_hydro_29_N"/>
</dbReference>
<dbReference type="Pfam" id="PF16757">
    <property type="entry name" value="Fucosidase_C"/>
    <property type="match status" value="1"/>
</dbReference>
<keyword evidence="11" id="KW-1185">Reference proteome</keyword>
<evidence type="ECO:0000256" key="5">
    <source>
        <dbReference type="ARBA" id="ARBA00022801"/>
    </source>
</evidence>
<dbReference type="GO" id="GO:0016139">
    <property type="term" value="P:glycoside catabolic process"/>
    <property type="evidence" value="ECO:0007669"/>
    <property type="project" value="TreeGrafter"/>
</dbReference>
<dbReference type="AlphaFoldDB" id="A0A239MMG7"/>
<dbReference type="SMART" id="SM00812">
    <property type="entry name" value="Alpha_L_fucos"/>
    <property type="match status" value="1"/>
</dbReference>
<feature type="site" description="May be important for catalysis" evidence="7">
    <location>
        <position position="282"/>
    </location>
</feature>
<keyword evidence="6" id="KW-0326">Glycosidase</keyword>
<dbReference type="Gene3D" id="3.20.20.80">
    <property type="entry name" value="Glycosidases"/>
    <property type="match status" value="1"/>
</dbReference>
<dbReference type="InterPro" id="IPR031919">
    <property type="entry name" value="Fucosidase_C"/>
</dbReference>
<evidence type="ECO:0000256" key="3">
    <source>
        <dbReference type="ARBA" id="ARBA00012662"/>
    </source>
</evidence>
<dbReference type="EMBL" id="FZOU01000017">
    <property type="protein sequence ID" value="SNT43921.1"/>
    <property type="molecule type" value="Genomic_DNA"/>
</dbReference>
<dbReference type="EC" id="3.2.1.51" evidence="3"/>
<dbReference type="InterPro" id="IPR016286">
    <property type="entry name" value="FUC_metazoa-typ"/>
</dbReference>
<evidence type="ECO:0000313" key="10">
    <source>
        <dbReference type="EMBL" id="SNT43921.1"/>
    </source>
</evidence>
<evidence type="ECO:0000256" key="1">
    <source>
        <dbReference type="ARBA" id="ARBA00004071"/>
    </source>
</evidence>
<accession>A0A239MMG7</accession>
<comment type="similarity">
    <text evidence="2">Belongs to the glycosyl hydrolase 29 family.</text>
</comment>
<dbReference type="Pfam" id="PF01120">
    <property type="entry name" value="Alpha_L_fucos"/>
    <property type="match status" value="1"/>
</dbReference>
<keyword evidence="4" id="KW-0732">Signal</keyword>
<reference evidence="10 11" key="1">
    <citation type="submission" date="2017-06" db="EMBL/GenBank/DDBJ databases">
        <authorList>
            <person name="Kim H.J."/>
            <person name="Triplett B.A."/>
        </authorList>
    </citation>
    <scope>NUCLEOTIDE SEQUENCE [LARGE SCALE GENOMIC DNA]</scope>
    <source>
        <strain evidence="10 11">DSM 18704</strain>
    </source>
</reference>
<evidence type="ECO:0000313" key="11">
    <source>
        <dbReference type="Proteomes" id="UP000198356"/>
    </source>
</evidence>
<proteinExistence type="inferred from homology"/>
<feature type="domain" description="Alpha-L-fucosidase C-terminal" evidence="9">
    <location>
        <begin position="386"/>
        <end position="464"/>
    </location>
</feature>
<dbReference type="GO" id="GO:0006004">
    <property type="term" value="P:fucose metabolic process"/>
    <property type="evidence" value="ECO:0007669"/>
    <property type="project" value="InterPro"/>
</dbReference>
<dbReference type="Gene3D" id="2.60.40.1180">
    <property type="entry name" value="Golgi alpha-mannosidase II"/>
    <property type="match status" value="1"/>
</dbReference>
<name>A0A239MMG7_9BACT</name>
<comment type="function">
    <text evidence="1">Alpha-L-fucosidase is responsible for hydrolyzing the alpha-1,6-linked fucose joined to the reducing-end N-acetylglucosamine of the carbohydrate moieties of glycoproteins.</text>
</comment>
<dbReference type="PANTHER" id="PTHR10030">
    <property type="entry name" value="ALPHA-L-FUCOSIDASE"/>
    <property type="match status" value="1"/>
</dbReference>
<dbReference type="PRINTS" id="PR00741">
    <property type="entry name" value="GLHYDRLASE29"/>
</dbReference>
<dbReference type="InterPro" id="IPR013780">
    <property type="entry name" value="Glyco_hydro_b"/>
</dbReference>
<dbReference type="PANTHER" id="PTHR10030:SF37">
    <property type="entry name" value="ALPHA-L-FUCOSIDASE-RELATED"/>
    <property type="match status" value="1"/>
</dbReference>
<evidence type="ECO:0000259" key="9">
    <source>
        <dbReference type="Pfam" id="PF16757"/>
    </source>
</evidence>
<keyword evidence="5" id="KW-0378">Hydrolase</keyword>
<feature type="domain" description="Glycoside hydrolase family 29 N-terminal" evidence="8">
    <location>
        <begin position="28"/>
        <end position="350"/>
    </location>
</feature>
<evidence type="ECO:0000256" key="7">
    <source>
        <dbReference type="PIRSR" id="PIRSR001092-1"/>
    </source>
</evidence>
<dbReference type="OrthoDB" id="107551at2"/>
<dbReference type="PIRSF" id="PIRSF001092">
    <property type="entry name" value="Alpha-L-fucosidase"/>
    <property type="match status" value="1"/>
</dbReference>
<protein>
    <recommendedName>
        <fullName evidence="3">alpha-L-fucosidase</fullName>
        <ecNumber evidence="3">3.2.1.51</ecNumber>
    </recommendedName>
</protein>
<sequence length="468" mass="52794">MKHTRRAVLKWTAAAAWPKSWQSLALAQMQLTQAERMQWWEDARFGLFLHWGLYSVAAGVWKGKPIQGAEHFMLYERIPLAQYAQLANGFNPVKFDATAWVRLAKDAGMRYLVITAKHHEGFAMYDSPSSDYNVVKRTPYGRDPMKLLAAACHEQGVKLCFYYSLGRDWQDPDVPTDWPTRGGRSNTWDYPDEDRKVFSRYFERKVKPQVRELLTQYGPVGVLWFDTPELISREESHELLTMIRSLQPACIVNSRIGNGLGDYETSEQTLTPGKPARPWEACMTMSRHWGYFRNEIGYKSPEVLVRDLVEVVSRGGNLLLDIGPSPEGEFPAPAVERLKAIAGWMKINGEAIAGTKPWPAPGAEAADSAAQPSVAGEAVNDQTSHTTEPAIRFTTREGSVYLFALSWRSPQVVVEMLPQTRLRVQRLEMLGAGKAVSWHQDAEALRIQLPPDADRGLPVYVFRLQSGD</sequence>
<gene>
    <name evidence="10" type="ORF">SAMN05421770_1175</name>
</gene>
<evidence type="ECO:0000256" key="6">
    <source>
        <dbReference type="ARBA" id="ARBA00023295"/>
    </source>
</evidence>
<dbReference type="Proteomes" id="UP000198356">
    <property type="component" value="Unassembled WGS sequence"/>
</dbReference>
<organism evidence="10 11">
    <name type="scientific">Granulicella rosea</name>
    <dbReference type="NCBI Taxonomy" id="474952"/>
    <lineage>
        <taxon>Bacteria</taxon>
        <taxon>Pseudomonadati</taxon>
        <taxon>Acidobacteriota</taxon>
        <taxon>Terriglobia</taxon>
        <taxon>Terriglobales</taxon>
        <taxon>Acidobacteriaceae</taxon>
        <taxon>Granulicella</taxon>
    </lineage>
</organism>
<dbReference type="InterPro" id="IPR000933">
    <property type="entry name" value="Glyco_hydro_29"/>
</dbReference>
<dbReference type="SUPFAM" id="SSF51445">
    <property type="entry name" value="(Trans)glycosidases"/>
    <property type="match status" value="1"/>
</dbReference>
<evidence type="ECO:0000259" key="8">
    <source>
        <dbReference type="Pfam" id="PF01120"/>
    </source>
</evidence>